<proteinExistence type="predicted"/>
<sequence length="271" mass="32624">MITRENKYAAGNYMEVDIVPLPEEVVNKLSGTSRKRKKNMTRPRQQLVNDTRSFKWMRLAINGNFFKGDYYFTLTYDNGELPTPDKVEEAKKDLSNFLRKVRTQYKKKQIELKYIWVMEYELDDEGEYMTRVHFHLVMNKGVDRDTLEDCWSRGRGKNRKMFGYVYARRVQPNGDFGLERLSGYFSKGKRWKKGKKIWNCSRNLERPQKLHPNDSKYSRRAIEKMFLSNDYGHEILEKKYPNYFITSIQFVDHEKKGKHMYLRMWKKERAG</sequence>
<keyword evidence="3" id="KW-1185">Reference proteome</keyword>
<dbReference type="Proteomes" id="UP000630615">
    <property type="component" value="Unassembled WGS sequence"/>
</dbReference>
<gene>
    <name evidence="2" type="ORF">GCM10011573_17310</name>
</gene>
<reference evidence="3" key="1">
    <citation type="journal article" date="2019" name="Int. J. Syst. Evol. Microbiol.">
        <title>The Global Catalogue of Microorganisms (GCM) 10K type strain sequencing project: providing services to taxonomists for standard genome sequencing and annotation.</title>
        <authorList>
            <consortium name="The Broad Institute Genomics Platform"/>
            <consortium name="The Broad Institute Genome Sequencing Center for Infectious Disease"/>
            <person name="Wu L."/>
            <person name="Ma J."/>
        </authorList>
    </citation>
    <scope>NUCLEOTIDE SEQUENCE [LARGE SCALE GENOMIC DNA]</scope>
    <source>
        <strain evidence="3">CGMCC 1.15942</strain>
    </source>
</reference>
<name>A0ABQ1P7C7_9ENTE</name>
<dbReference type="Pfam" id="PF23343">
    <property type="entry name" value="REP_ORF2-G2P"/>
    <property type="match status" value="1"/>
</dbReference>
<evidence type="ECO:0000313" key="3">
    <source>
        <dbReference type="Proteomes" id="UP000630615"/>
    </source>
</evidence>
<dbReference type="RefSeq" id="WP_088271241.1">
    <property type="nucleotide sequence ID" value="NZ_BMKI01000003.1"/>
</dbReference>
<dbReference type="EMBL" id="BMKI01000003">
    <property type="protein sequence ID" value="GGC88236.1"/>
    <property type="molecule type" value="Genomic_DNA"/>
</dbReference>
<evidence type="ECO:0000313" key="2">
    <source>
        <dbReference type="EMBL" id="GGC88236.1"/>
    </source>
</evidence>
<accession>A0ABQ1P7C7</accession>
<feature type="domain" description="Replication-associated protein ORF2/G2P" evidence="1">
    <location>
        <begin position="70"/>
        <end position="159"/>
    </location>
</feature>
<comment type="caution">
    <text evidence="2">The sequence shown here is derived from an EMBL/GenBank/DDBJ whole genome shotgun (WGS) entry which is preliminary data.</text>
</comment>
<protein>
    <recommendedName>
        <fullName evidence="1">Replication-associated protein ORF2/G2P domain-containing protein</fullName>
    </recommendedName>
</protein>
<organism evidence="2 3">
    <name type="scientific">Enterococcus wangshanyuanii</name>
    <dbReference type="NCBI Taxonomy" id="2005703"/>
    <lineage>
        <taxon>Bacteria</taxon>
        <taxon>Bacillati</taxon>
        <taxon>Bacillota</taxon>
        <taxon>Bacilli</taxon>
        <taxon>Lactobacillales</taxon>
        <taxon>Enterococcaceae</taxon>
        <taxon>Enterococcus</taxon>
    </lineage>
</organism>
<evidence type="ECO:0000259" key="1">
    <source>
        <dbReference type="Pfam" id="PF23343"/>
    </source>
</evidence>
<dbReference type="InterPro" id="IPR056906">
    <property type="entry name" value="ORF2/G2P_dom"/>
</dbReference>